<dbReference type="Proteomes" id="UP000006562">
    <property type="component" value="Chromosome"/>
</dbReference>
<keyword evidence="1" id="KW-0472">Membrane</keyword>
<dbReference type="Pfam" id="PF17313">
    <property type="entry name" value="DUF5359"/>
    <property type="match status" value="1"/>
</dbReference>
<keyword evidence="1" id="KW-1133">Transmembrane helix</keyword>
<dbReference type="RefSeq" id="WP_013352699.1">
    <property type="nucleotide sequence ID" value="NC_014551.1"/>
</dbReference>
<proteinExistence type="predicted"/>
<dbReference type="AlphaFoldDB" id="A0A9P1JI86"/>
<feature type="transmembrane region" description="Helical" evidence="1">
    <location>
        <begin position="7"/>
        <end position="26"/>
    </location>
</feature>
<accession>A0A9P1JI86</accession>
<sequence length="58" mass="6880">MKTFERLLVKLVCIQLVILGAVQFLLHYQPIEPYISKAVKYEGVDKMDKKEWIETVKR</sequence>
<dbReference type="EMBL" id="FN597644">
    <property type="protein sequence ID" value="CBI43317.1"/>
    <property type="molecule type" value="Genomic_DNA"/>
</dbReference>
<dbReference type="InterPro" id="IPR035281">
    <property type="entry name" value="DUF5359"/>
</dbReference>
<keyword evidence="3" id="KW-1185">Reference proteome</keyword>
<evidence type="ECO:0000256" key="1">
    <source>
        <dbReference type="SAM" id="Phobius"/>
    </source>
</evidence>
<name>A0A9P1JI86_BACAS</name>
<protein>
    <recommendedName>
        <fullName evidence="4">YpfB family protein</fullName>
    </recommendedName>
</protein>
<evidence type="ECO:0000313" key="2">
    <source>
        <dbReference type="EMBL" id="CBI43317.1"/>
    </source>
</evidence>
<dbReference type="KEGG" id="bao:BAMF_2191"/>
<evidence type="ECO:0000313" key="3">
    <source>
        <dbReference type="Proteomes" id="UP000006562"/>
    </source>
</evidence>
<gene>
    <name evidence="2" type="primary">ypfB</name>
    <name evidence="2" type="ordered locus">BAMF_2191</name>
</gene>
<keyword evidence="1" id="KW-0812">Transmembrane</keyword>
<organism evidence="2 3">
    <name type="scientific">Bacillus amyloliquefaciens (strain ATCC 23350 / DSM 7 / BCRC 11601 / CCUG 28519 / NBRC 15535 / NRRL B-14393 / F)</name>
    <dbReference type="NCBI Taxonomy" id="692420"/>
    <lineage>
        <taxon>Bacteria</taxon>
        <taxon>Bacillati</taxon>
        <taxon>Bacillota</taxon>
        <taxon>Bacilli</taxon>
        <taxon>Bacillales</taxon>
        <taxon>Bacillaceae</taxon>
        <taxon>Bacillus</taxon>
        <taxon>Bacillus amyloliquefaciens group</taxon>
    </lineage>
</organism>
<evidence type="ECO:0008006" key="4">
    <source>
        <dbReference type="Google" id="ProtNLM"/>
    </source>
</evidence>
<reference evidence="3" key="2">
    <citation type="journal article" date="2011" name="J. Biotechnol.">
        <title>Genome sequence of B. amyloliquefaciens type strain DSM7(T) reveals differences to plant-associated B. amyloliquefaciens FZB42.</title>
        <authorList>
            <person name="Ruckert C."/>
            <person name="Blom J."/>
            <person name="Chen X."/>
            <person name="Reva O."/>
            <person name="Borriss R."/>
        </authorList>
    </citation>
    <scope>NUCLEOTIDE SEQUENCE [LARGE SCALE GENOMIC DNA]</scope>
    <source>
        <strain evidence="3">DSM 7</strain>
    </source>
</reference>
<reference evidence="2 3" key="1">
    <citation type="journal article" date="2011" name="Int. J. Syst. Evol. Microbiol.">
        <title>Relationship of Bacillus amyloliquefaciens clades associated with strains DSM 7T and FZB42T: a proposal for Bacillus amyloliquefaciens subsp. amyloliquefaciens subsp. nov. and Bacillus amyloliquefaciens subsp. plantarum subsp. nov. based on complete genome sequence comparisons.</title>
        <authorList>
            <person name="Borriss R."/>
            <person name="Chen X.H."/>
            <person name="Rueckert C."/>
            <person name="Blom J."/>
            <person name="Becker A."/>
            <person name="Baumgarth B."/>
            <person name="Fan B."/>
            <person name="Pukall R."/>
            <person name="Schumann P."/>
            <person name="Sproer C."/>
            <person name="Junge H."/>
            <person name="Vater J."/>
            <person name="Puhler A."/>
            <person name="Klenk H.P."/>
        </authorList>
    </citation>
    <scope>NUCLEOTIDE SEQUENCE [LARGE SCALE GENOMIC DNA]</scope>
    <source>
        <strain evidence="3">DSM 7</strain>
    </source>
</reference>